<keyword evidence="3" id="KW-1185">Reference proteome</keyword>
<name>A0A5J4KRI7_9CHLR</name>
<proteinExistence type="predicted"/>
<evidence type="ECO:0000259" key="1">
    <source>
        <dbReference type="PROSITE" id="PS51186"/>
    </source>
</evidence>
<organism evidence="2 3">
    <name type="scientific">Dictyobacter vulcani</name>
    <dbReference type="NCBI Taxonomy" id="2607529"/>
    <lineage>
        <taxon>Bacteria</taxon>
        <taxon>Bacillati</taxon>
        <taxon>Chloroflexota</taxon>
        <taxon>Ktedonobacteria</taxon>
        <taxon>Ktedonobacterales</taxon>
        <taxon>Dictyobacteraceae</taxon>
        <taxon>Dictyobacter</taxon>
    </lineage>
</organism>
<protein>
    <recommendedName>
        <fullName evidence="1">N-acetyltransferase domain-containing protein</fullName>
    </recommendedName>
</protein>
<accession>A0A5J4KRI7</accession>
<gene>
    <name evidence="2" type="ORF">KDW_44150</name>
</gene>
<dbReference type="AlphaFoldDB" id="A0A5J4KRI7"/>
<dbReference type="PROSITE" id="PS51186">
    <property type="entry name" value="GNAT"/>
    <property type="match status" value="1"/>
</dbReference>
<dbReference type="GO" id="GO:0016747">
    <property type="term" value="F:acyltransferase activity, transferring groups other than amino-acyl groups"/>
    <property type="evidence" value="ECO:0007669"/>
    <property type="project" value="InterPro"/>
</dbReference>
<dbReference type="Gene3D" id="3.40.630.30">
    <property type="match status" value="1"/>
</dbReference>
<evidence type="ECO:0000313" key="3">
    <source>
        <dbReference type="Proteomes" id="UP000326912"/>
    </source>
</evidence>
<dbReference type="InterPro" id="IPR016181">
    <property type="entry name" value="Acyl_CoA_acyltransferase"/>
</dbReference>
<comment type="caution">
    <text evidence="2">The sequence shown here is derived from an EMBL/GenBank/DDBJ whole genome shotgun (WGS) entry which is preliminary data.</text>
</comment>
<sequence>MDVKLHVRLACDSDVEYIVSLIDRVQAQLTAAGSLQIIGPLSQALVAEYVAQEAAFVLEGTQGLLGSVFVRPVTPEKLPHLITWQLTDSELHPWFLQKLALEPEQQGRGLGFSFLAGVRTLIAQRDPQAHIVLDCWAGNDKLRTFYARAGFTLHGEFPEKDYQVAVFIQPVS</sequence>
<dbReference type="EMBL" id="BKZW01000002">
    <property type="protein sequence ID" value="GER90253.1"/>
    <property type="molecule type" value="Genomic_DNA"/>
</dbReference>
<dbReference type="InterPro" id="IPR000182">
    <property type="entry name" value="GNAT_dom"/>
</dbReference>
<feature type="domain" description="N-acetyltransferase" evidence="1">
    <location>
        <begin position="5"/>
        <end position="169"/>
    </location>
</feature>
<dbReference type="RefSeq" id="WP_151758018.1">
    <property type="nucleotide sequence ID" value="NZ_BKZW01000002.1"/>
</dbReference>
<evidence type="ECO:0000313" key="2">
    <source>
        <dbReference type="EMBL" id="GER90253.1"/>
    </source>
</evidence>
<dbReference type="Proteomes" id="UP000326912">
    <property type="component" value="Unassembled WGS sequence"/>
</dbReference>
<reference evidence="2 3" key="1">
    <citation type="submission" date="2019-10" db="EMBL/GenBank/DDBJ databases">
        <title>Dictyobacter vulcani sp. nov., within the class Ktedonobacteria, isolated from soil of volcanic Mt. Zao.</title>
        <authorList>
            <person name="Zheng Y."/>
            <person name="Wang C.M."/>
            <person name="Sakai Y."/>
            <person name="Abe K."/>
            <person name="Yokota A."/>
            <person name="Yabe S."/>
        </authorList>
    </citation>
    <scope>NUCLEOTIDE SEQUENCE [LARGE SCALE GENOMIC DNA]</scope>
    <source>
        <strain evidence="2 3">W12</strain>
    </source>
</reference>
<dbReference type="SUPFAM" id="SSF55729">
    <property type="entry name" value="Acyl-CoA N-acyltransferases (Nat)"/>
    <property type="match status" value="1"/>
</dbReference>